<dbReference type="Gene3D" id="3.40.50.300">
    <property type="entry name" value="P-loop containing nucleotide triphosphate hydrolases"/>
    <property type="match status" value="1"/>
</dbReference>
<name>A0AA39U945_9LECA</name>
<evidence type="ECO:0000256" key="3">
    <source>
        <dbReference type="SAM" id="MobiDB-lite"/>
    </source>
</evidence>
<feature type="region of interest" description="Disordered" evidence="3">
    <location>
        <begin position="1025"/>
        <end position="1064"/>
    </location>
</feature>
<feature type="repeat" description="ANK" evidence="2">
    <location>
        <begin position="754"/>
        <end position="783"/>
    </location>
</feature>
<keyword evidence="6" id="KW-1185">Reference proteome</keyword>
<dbReference type="Gene3D" id="1.25.40.20">
    <property type="entry name" value="Ankyrin repeat-containing domain"/>
    <property type="match status" value="1"/>
</dbReference>
<organism evidence="5 6">
    <name type="scientific">Cladonia borealis</name>
    <dbReference type="NCBI Taxonomy" id="184061"/>
    <lineage>
        <taxon>Eukaryota</taxon>
        <taxon>Fungi</taxon>
        <taxon>Dikarya</taxon>
        <taxon>Ascomycota</taxon>
        <taxon>Pezizomycotina</taxon>
        <taxon>Lecanoromycetes</taxon>
        <taxon>OSLEUM clade</taxon>
        <taxon>Lecanoromycetidae</taxon>
        <taxon>Lecanorales</taxon>
        <taxon>Lecanorineae</taxon>
        <taxon>Cladoniaceae</taxon>
        <taxon>Cladonia</taxon>
    </lineage>
</organism>
<dbReference type="EMBL" id="JAFEKC020000014">
    <property type="protein sequence ID" value="KAK0511016.1"/>
    <property type="molecule type" value="Genomic_DNA"/>
</dbReference>
<dbReference type="SUPFAM" id="SSF48403">
    <property type="entry name" value="Ankyrin repeat"/>
    <property type="match status" value="1"/>
</dbReference>
<keyword evidence="1" id="KW-0677">Repeat</keyword>
<evidence type="ECO:0000259" key="4">
    <source>
        <dbReference type="Pfam" id="PF24883"/>
    </source>
</evidence>
<dbReference type="Pfam" id="PF24883">
    <property type="entry name" value="NPHP3_N"/>
    <property type="match status" value="1"/>
</dbReference>
<gene>
    <name evidence="5" type="ORF">JMJ35_006568</name>
</gene>
<feature type="domain" description="Nephrocystin 3-like N-terminal" evidence="4">
    <location>
        <begin position="196"/>
        <end position="392"/>
    </location>
</feature>
<dbReference type="Proteomes" id="UP001166286">
    <property type="component" value="Unassembled WGS sequence"/>
</dbReference>
<dbReference type="InterPro" id="IPR027417">
    <property type="entry name" value="P-loop_NTPase"/>
</dbReference>
<dbReference type="InterPro" id="IPR056884">
    <property type="entry name" value="NPHP3-like_N"/>
</dbReference>
<dbReference type="PROSITE" id="PS50088">
    <property type="entry name" value="ANK_REPEAT"/>
    <property type="match status" value="5"/>
</dbReference>
<dbReference type="PROSITE" id="PS50297">
    <property type="entry name" value="ANK_REP_REGION"/>
    <property type="match status" value="3"/>
</dbReference>
<evidence type="ECO:0000313" key="5">
    <source>
        <dbReference type="EMBL" id="KAK0511016.1"/>
    </source>
</evidence>
<accession>A0AA39U945</accession>
<protein>
    <recommendedName>
        <fullName evidence="4">Nephrocystin 3-like N-terminal domain-containing protein</fullName>
    </recommendedName>
</protein>
<evidence type="ECO:0000256" key="1">
    <source>
        <dbReference type="ARBA" id="ARBA00022737"/>
    </source>
</evidence>
<feature type="repeat" description="ANK" evidence="2">
    <location>
        <begin position="818"/>
        <end position="850"/>
    </location>
</feature>
<dbReference type="SMART" id="SM00248">
    <property type="entry name" value="ANK"/>
    <property type="match status" value="8"/>
</dbReference>
<evidence type="ECO:0000256" key="2">
    <source>
        <dbReference type="PROSITE-ProRule" id="PRU00023"/>
    </source>
</evidence>
<dbReference type="InterPro" id="IPR002110">
    <property type="entry name" value="Ankyrin_rpt"/>
</dbReference>
<keyword evidence="2" id="KW-0040">ANK repeat</keyword>
<feature type="repeat" description="ANK" evidence="2">
    <location>
        <begin position="718"/>
        <end position="750"/>
    </location>
</feature>
<feature type="repeat" description="ANK" evidence="2">
    <location>
        <begin position="920"/>
        <end position="952"/>
    </location>
</feature>
<dbReference type="Pfam" id="PF12796">
    <property type="entry name" value="Ank_2"/>
    <property type="match status" value="1"/>
</dbReference>
<reference evidence="5" key="1">
    <citation type="submission" date="2023-03" db="EMBL/GenBank/DDBJ databases">
        <title>Complete genome of Cladonia borealis.</title>
        <authorList>
            <person name="Park H."/>
        </authorList>
    </citation>
    <scope>NUCLEOTIDE SEQUENCE</scope>
    <source>
        <strain evidence="5">ANT050790</strain>
    </source>
</reference>
<proteinExistence type="predicted"/>
<dbReference type="AlphaFoldDB" id="A0AA39U945"/>
<evidence type="ECO:0000313" key="6">
    <source>
        <dbReference type="Proteomes" id="UP001166286"/>
    </source>
</evidence>
<sequence length="1064" mass="118527">MDPITVLGMVAAIAQLIETTSKTVRYLNDVKGAPKDRAKLAQEATNLLPVFTQLRYRVEEADSTDPWYIGIRSLGGAGGPLKEFESTMEDLGDRLAPGKGLKRIGMALSWTLLKKDVDILLSKIERLKTLVGLALHNDLFKLNMAIRGEISAMNDNIADELQGLRISLDNEKINQWLSAPDPSSNHSTAQKKKQRGTGQWFMASNDFLEWRENPKSFLWLNARRESRNPVGQTHILTMVAAGSGKTVLWQASLGYRRSTSNIDCSSTIIQNVIGHCQSEPTRAKAYFYFDFNDSRKQKTEHLIRSLVTQFSAQDHRLPESLQSAYSQSQNGQQQPTIEILTPILRQVLENIGSAYIVLDALDECTDREVLLELIEVVMDWKLEHLHILVTSRKEQDIAESLESLVTCQVDIRSSYVAPDIRIHVLERLANDSKLKRLPPPVKNDIETSLLKGADGMFRWVICQLDSLRKCLRLEELQKALTTLPKTLDDTYERILYNLDQDRREDVLKILHWLCFSQRPMQLDEMAEVLAIDSTDKPCFRPEKRLLDPSSILTICSTLVSVTNSAAKDTDSSLGEADSDATSYIYSGPEDTEIETVETLRLAHFSVKEYFTSDRIKASSFSQYYITSSLANFHITIHCLAYLLYFDSPVITAENVREYPLGPYAAKLWVYHYNLITEDTSKKKVDDLVYELLDDRRGCWTNCVRLLEPELNLKVKGRKSASPIYYMSYLGANGIVQRLIDKGADVNARGGLCGTPLRAASREGHEAVVRILLEKGANVNAKGGLFGAALEDASRSGHENVVRLLLEKGADIDALGEQSFGTALQMASFFNNEAVMRLLLENGANINAPGGREFSAALRNALSKGDGAVVQLLSENGADISIFEASDSSTALHAASSIDHEMILMLFSQIERNTTAFGGRSDGTALQNALANGSEAEVRFLLENGANITVPGDPAPGTAVQEASFYGRDDMVQFLLEYSADVPASGFFLGKPWWRNCHEDIRRENIKRLLLARGVKVIAPEEDYQDWSDDDRREYNAGRGPKLSLYRPNSGIEPPITEGIPGVPS</sequence>
<dbReference type="Pfam" id="PF00023">
    <property type="entry name" value="Ank"/>
    <property type="match status" value="1"/>
</dbReference>
<feature type="repeat" description="ANK" evidence="2">
    <location>
        <begin position="788"/>
        <end position="816"/>
    </location>
</feature>
<dbReference type="InterPro" id="IPR036770">
    <property type="entry name" value="Ankyrin_rpt-contain_sf"/>
</dbReference>
<dbReference type="PANTHER" id="PTHR10039">
    <property type="entry name" value="AMELOGENIN"/>
    <property type="match status" value="1"/>
</dbReference>
<dbReference type="PANTHER" id="PTHR10039:SF16">
    <property type="entry name" value="GPI INOSITOL-DEACYLASE"/>
    <property type="match status" value="1"/>
</dbReference>
<comment type="caution">
    <text evidence="5">The sequence shown here is derived from an EMBL/GenBank/DDBJ whole genome shotgun (WGS) entry which is preliminary data.</text>
</comment>